<evidence type="ECO:0000256" key="1">
    <source>
        <dbReference type="SAM" id="Phobius"/>
    </source>
</evidence>
<reference evidence="2 3" key="1">
    <citation type="submission" date="2016-01" db="EMBL/GenBank/DDBJ databases">
        <title>Draft Genome Sequences of Seven Thermophilic Sporeformers Isolated from Foods.</title>
        <authorList>
            <person name="Berendsen E.M."/>
            <person name="Wells-Bennik M.H."/>
            <person name="Krawcyk A.O."/>
            <person name="De Jong A."/>
            <person name="Holsappel S."/>
            <person name="Eijlander R.T."/>
            <person name="Kuipers O.P."/>
        </authorList>
    </citation>
    <scope>NUCLEOTIDE SEQUENCE [LARGE SCALE GENOMIC DNA]</scope>
    <source>
        <strain evidence="2 3">B4114</strain>
    </source>
</reference>
<evidence type="ECO:0008006" key="4">
    <source>
        <dbReference type="Google" id="ProtNLM"/>
    </source>
</evidence>
<protein>
    <recommendedName>
        <fullName evidence="4">SigE-dependent sporulation protein</fullName>
    </recommendedName>
</protein>
<dbReference type="InterPro" id="IPR025428">
    <property type="entry name" value="Spore_YhaL"/>
</dbReference>
<dbReference type="EMBL" id="LQYY01000033">
    <property type="protein sequence ID" value="KYD34653.1"/>
    <property type="molecule type" value="Genomic_DNA"/>
</dbReference>
<evidence type="ECO:0000313" key="2">
    <source>
        <dbReference type="EMBL" id="KYD34653.1"/>
    </source>
</evidence>
<keyword evidence="1" id="KW-0812">Transmembrane</keyword>
<dbReference type="Pfam" id="PF14147">
    <property type="entry name" value="Spore_YhaL"/>
    <property type="match status" value="1"/>
</dbReference>
<dbReference type="PATRIC" id="fig|1422.17.peg.2405"/>
<accession>A0A150ND87</accession>
<sequence length="64" mass="7701">MAMFSLPWWIYLVVAGIIFSGYMTVKTAAREREIDEAFIEKEGEIYMERIRQERERRKQAKSLQ</sequence>
<proteinExistence type="predicted"/>
<dbReference type="AlphaFoldDB" id="A0A150ND87"/>
<organism evidence="2 3">
    <name type="scientific">Geobacillus stearothermophilus</name>
    <name type="common">Bacillus stearothermophilus</name>
    <dbReference type="NCBI Taxonomy" id="1422"/>
    <lineage>
        <taxon>Bacteria</taxon>
        <taxon>Bacillati</taxon>
        <taxon>Bacillota</taxon>
        <taxon>Bacilli</taxon>
        <taxon>Bacillales</taxon>
        <taxon>Anoxybacillaceae</taxon>
        <taxon>Geobacillus</taxon>
    </lineage>
</organism>
<name>A0A150ND87_GEOSE</name>
<keyword evidence="1" id="KW-1133">Transmembrane helix</keyword>
<keyword evidence="1" id="KW-0472">Membrane</keyword>
<gene>
    <name evidence="2" type="ORF">B4114_0519</name>
</gene>
<comment type="caution">
    <text evidence="2">The sequence shown here is derived from an EMBL/GenBank/DDBJ whole genome shotgun (WGS) entry which is preliminary data.</text>
</comment>
<evidence type="ECO:0000313" key="3">
    <source>
        <dbReference type="Proteomes" id="UP000075517"/>
    </source>
</evidence>
<feature type="transmembrane region" description="Helical" evidence="1">
    <location>
        <begin position="6"/>
        <end position="25"/>
    </location>
</feature>
<dbReference type="Proteomes" id="UP000075517">
    <property type="component" value="Unassembled WGS sequence"/>
</dbReference>